<dbReference type="SMART" id="SM00331">
    <property type="entry name" value="PP2C_SIG"/>
    <property type="match status" value="1"/>
</dbReference>
<reference evidence="2 3" key="1">
    <citation type="submission" date="2017-11" db="EMBL/GenBank/DDBJ databases">
        <title>Complete genome sequence of Spiroplasma clarkii CN-5 (DSM 19994).</title>
        <authorList>
            <person name="Tsai Y.-M."/>
            <person name="Chang A."/>
            <person name="Lo W.-S."/>
            <person name="Kuo C.-H."/>
        </authorList>
    </citation>
    <scope>NUCLEOTIDE SEQUENCE [LARGE SCALE GENOMIC DNA]</scope>
    <source>
        <strain evidence="2 3">CN-5</strain>
    </source>
</reference>
<feature type="domain" description="PPM-type phosphatase" evidence="1">
    <location>
        <begin position="4"/>
        <end position="252"/>
    </location>
</feature>
<dbReference type="SUPFAM" id="SSF81606">
    <property type="entry name" value="PP2C-like"/>
    <property type="match status" value="1"/>
</dbReference>
<dbReference type="RefSeq" id="WP_100254220.1">
    <property type="nucleotide sequence ID" value="NZ_CP024870.1"/>
</dbReference>
<evidence type="ECO:0000313" key="3">
    <source>
        <dbReference type="Proteomes" id="UP000231179"/>
    </source>
</evidence>
<protein>
    <submittedName>
        <fullName evidence="2">Phosphorylated protein phosphatase</fullName>
    </submittedName>
</protein>
<dbReference type="InterPro" id="IPR001932">
    <property type="entry name" value="PPM-type_phosphatase-like_dom"/>
</dbReference>
<dbReference type="PROSITE" id="PS51746">
    <property type="entry name" value="PPM_2"/>
    <property type="match status" value="1"/>
</dbReference>
<proteinExistence type="predicted"/>
<organism evidence="2 3">
    <name type="scientific">Spiroplasma clarkii</name>
    <dbReference type="NCBI Taxonomy" id="2139"/>
    <lineage>
        <taxon>Bacteria</taxon>
        <taxon>Bacillati</taxon>
        <taxon>Mycoplasmatota</taxon>
        <taxon>Mollicutes</taxon>
        <taxon>Entomoplasmatales</taxon>
        <taxon>Spiroplasmataceae</taxon>
        <taxon>Spiroplasma</taxon>
    </lineage>
</organism>
<evidence type="ECO:0000259" key="1">
    <source>
        <dbReference type="PROSITE" id="PS51746"/>
    </source>
</evidence>
<evidence type="ECO:0000313" key="2">
    <source>
        <dbReference type="EMBL" id="ATX70659.1"/>
    </source>
</evidence>
<dbReference type="PANTHER" id="PTHR13832:SF827">
    <property type="entry name" value="PROTEIN PHOSPHATASE 1L"/>
    <property type="match status" value="1"/>
</dbReference>
<dbReference type="GO" id="GO:0004722">
    <property type="term" value="F:protein serine/threonine phosphatase activity"/>
    <property type="evidence" value="ECO:0007669"/>
    <property type="project" value="InterPro"/>
</dbReference>
<dbReference type="EMBL" id="CP024870">
    <property type="protein sequence ID" value="ATX70659.1"/>
    <property type="molecule type" value="Genomic_DNA"/>
</dbReference>
<accession>A0A2K8KJU0</accession>
<dbReference type="InterPro" id="IPR036457">
    <property type="entry name" value="PPM-type-like_dom_sf"/>
</dbReference>
<dbReference type="SMART" id="SM00332">
    <property type="entry name" value="PP2Cc"/>
    <property type="match status" value="1"/>
</dbReference>
<dbReference type="Pfam" id="PF13672">
    <property type="entry name" value="PP2C_2"/>
    <property type="match status" value="1"/>
</dbReference>
<dbReference type="Proteomes" id="UP000231179">
    <property type="component" value="Chromosome"/>
</dbReference>
<dbReference type="Gene3D" id="3.60.40.10">
    <property type="entry name" value="PPM-type phosphatase domain"/>
    <property type="match status" value="1"/>
</dbReference>
<name>A0A2K8KJU0_9MOLU</name>
<keyword evidence="3" id="KW-1185">Reference proteome</keyword>
<dbReference type="PANTHER" id="PTHR13832">
    <property type="entry name" value="PROTEIN PHOSPHATASE 2C"/>
    <property type="match status" value="1"/>
</dbReference>
<dbReference type="AlphaFoldDB" id="A0A2K8KJU0"/>
<dbReference type="InterPro" id="IPR015655">
    <property type="entry name" value="PP2C"/>
</dbReference>
<sequence>MKFKHAIHTDTGNYRKSNQDYLDFCLNKQGDAFGIVCDGMGGHAHGEVASKIAVTKFIELFKKQDFTGLSQREVNKWLRASAKKIHNFMKEYANSYTKTLDMGTTLTAILLVNNEAFVINIGDSRTYKLVNSKLFQVTTDQNLWNSTPEAERQDIQASGVYGERANDVTFWKVLTSALGPKKTLKIDTYYIDKPYGTYILTTDGVHDYIDNDITAATLTNQNTTLKEKCKIIVEDAKENMSTDNLSILIIEVKQ</sequence>
<gene>
    <name evidence="2" type="primary">prpC</name>
    <name evidence="2" type="ORF">SCLAR_v1c03290</name>
</gene>
<dbReference type="CDD" id="cd00143">
    <property type="entry name" value="PP2Cc"/>
    <property type="match status" value="1"/>
</dbReference>